<proteinExistence type="predicted"/>
<dbReference type="RefSeq" id="WP_367405986.1">
    <property type="nucleotide sequence ID" value="NZ_JARNBG010000004.1"/>
</dbReference>
<gene>
    <name evidence="1" type="ORF">P4706_01925</name>
</gene>
<name>A0AAW9N9B9_9BACI</name>
<evidence type="ECO:0000313" key="2">
    <source>
        <dbReference type="Proteomes" id="UP001307168"/>
    </source>
</evidence>
<accession>A0AAW9N9B9</accession>
<dbReference type="EMBL" id="JARNBH010000002">
    <property type="protein sequence ID" value="MEC0271840.1"/>
    <property type="molecule type" value="Genomic_DNA"/>
</dbReference>
<reference evidence="1 2" key="1">
    <citation type="submission" date="2023-03" db="EMBL/GenBank/DDBJ databases">
        <title>Bacillus Genome Sequencing.</title>
        <authorList>
            <person name="Dunlap C."/>
        </authorList>
    </citation>
    <scope>NUCLEOTIDE SEQUENCE [LARGE SCALE GENOMIC DNA]</scope>
    <source>
        <strain evidence="1 2">B-41290</strain>
    </source>
</reference>
<keyword evidence="2" id="KW-1185">Reference proteome</keyword>
<dbReference type="AlphaFoldDB" id="A0AAW9N9B9"/>
<protein>
    <submittedName>
        <fullName evidence="1">Uncharacterized protein</fullName>
    </submittedName>
</protein>
<evidence type="ECO:0000313" key="1">
    <source>
        <dbReference type="EMBL" id="MEC0271840.1"/>
    </source>
</evidence>
<comment type="caution">
    <text evidence="1">The sequence shown here is derived from an EMBL/GenBank/DDBJ whole genome shotgun (WGS) entry which is preliminary data.</text>
</comment>
<sequence length="44" mass="5143">MKGFAGWQILFLFAKPVGQVKLPHLNNHISSWLQHCWEMGCLYI</sequence>
<organism evidence="1 2">
    <name type="scientific">Peribacillus castrilensis</name>
    <dbReference type="NCBI Taxonomy" id="2897690"/>
    <lineage>
        <taxon>Bacteria</taxon>
        <taxon>Bacillati</taxon>
        <taxon>Bacillota</taxon>
        <taxon>Bacilli</taxon>
        <taxon>Bacillales</taxon>
        <taxon>Bacillaceae</taxon>
        <taxon>Peribacillus</taxon>
    </lineage>
</organism>
<dbReference type="Proteomes" id="UP001307168">
    <property type="component" value="Unassembled WGS sequence"/>
</dbReference>